<protein>
    <submittedName>
        <fullName evidence="1">Uncharacterized protein</fullName>
    </submittedName>
</protein>
<dbReference type="Proteomes" id="UP000494102">
    <property type="component" value="Unassembled WGS sequence"/>
</dbReference>
<dbReference type="EMBL" id="CADILN010000004">
    <property type="protein sequence ID" value="CAB4049585.1"/>
    <property type="molecule type" value="Genomic_DNA"/>
</dbReference>
<evidence type="ECO:0000313" key="1">
    <source>
        <dbReference type="EMBL" id="CAB4049585.1"/>
    </source>
</evidence>
<dbReference type="AlphaFoldDB" id="A0A6J5K9D9"/>
<gene>
    <name evidence="1" type="ORF">LMG9964_03245</name>
</gene>
<name>A0A6J5K9D9_9BURK</name>
<proteinExistence type="predicted"/>
<reference evidence="1 2" key="1">
    <citation type="submission" date="2020-04" db="EMBL/GenBank/DDBJ databases">
        <authorList>
            <person name="De Canck E."/>
        </authorList>
    </citation>
    <scope>NUCLEOTIDE SEQUENCE [LARGE SCALE GENOMIC DNA]</scope>
    <source>
        <strain evidence="1 2">LMG 9964</strain>
    </source>
</reference>
<evidence type="ECO:0000313" key="2">
    <source>
        <dbReference type="Proteomes" id="UP000494102"/>
    </source>
</evidence>
<organism evidence="1 2">
    <name type="scientific">Paraburkholderia phenoliruptrix</name>
    <dbReference type="NCBI Taxonomy" id="252970"/>
    <lineage>
        <taxon>Bacteria</taxon>
        <taxon>Pseudomonadati</taxon>
        <taxon>Pseudomonadota</taxon>
        <taxon>Betaproteobacteria</taxon>
        <taxon>Burkholderiales</taxon>
        <taxon>Burkholderiaceae</taxon>
        <taxon>Paraburkholderia</taxon>
    </lineage>
</organism>
<sequence>MEGCKAWLIEDPAGQSGEVAVGEFVGTREAVPL</sequence>
<accession>A0A6J5K9D9</accession>